<comment type="caution">
    <text evidence="2">The sequence shown here is derived from an EMBL/GenBank/DDBJ whole genome shotgun (WGS) entry which is preliminary data.</text>
</comment>
<evidence type="ECO:0000256" key="1">
    <source>
        <dbReference type="SAM" id="MobiDB-lite"/>
    </source>
</evidence>
<sequence length="55" mass="6183">MGIVPKLFMKSAKSMPILSNRSARSERKRASDVSSNTIDESESTSGVRIKTRRRE</sequence>
<evidence type="ECO:0000313" key="3">
    <source>
        <dbReference type="Proteomes" id="UP000004810"/>
    </source>
</evidence>
<reference evidence="3" key="1">
    <citation type="submission" date="2012-08" db="EMBL/GenBank/DDBJ databases">
        <title>The Genome Sequence of Wuchereria bancrofti.</title>
        <authorList>
            <person name="Nutman T.B."/>
            <person name="Fink D.L."/>
            <person name="Russ C."/>
            <person name="Young S."/>
            <person name="Zeng Q."/>
            <person name="Koehrsen M."/>
            <person name="Alvarado L."/>
            <person name="Berlin A."/>
            <person name="Chapman S.B."/>
            <person name="Chen Z."/>
            <person name="Freedman E."/>
            <person name="Gellesch M."/>
            <person name="Goldberg J."/>
            <person name="Griggs A."/>
            <person name="Gujja S."/>
            <person name="Heilman E.R."/>
            <person name="Heiman D."/>
            <person name="Hepburn T."/>
            <person name="Howarth C."/>
            <person name="Jen D."/>
            <person name="Larson L."/>
            <person name="Lewis B."/>
            <person name="Mehta T."/>
            <person name="Park D."/>
            <person name="Pearson M."/>
            <person name="Roberts A."/>
            <person name="Saif S."/>
            <person name="Shea T."/>
            <person name="Shenoy N."/>
            <person name="Sisk P."/>
            <person name="Stolte C."/>
            <person name="Sykes S."/>
            <person name="Walk T."/>
            <person name="White J."/>
            <person name="Yandava C."/>
            <person name="Haas B."/>
            <person name="Henn M.R."/>
            <person name="Nusbaum C."/>
            <person name="Birren B."/>
        </authorList>
    </citation>
    <scope>NUCLEOTIDE SEQUENCE [LARGE SCALE GENOMIC DNA]</scope>
    <source>
        <strain evidence="3">NA</strain>
    </source>
</reference>
<feature type="region of interest" description="Disordered" evidence="1">
    <location>
        <begin position="12"/>
        <end position="55"/>
    </location>
</feature>
<proteinExistence type="predicted"/>
<organism evidence="2 3">
    <name type="scientific">Wuchereria bancrofti</name>
    <dbReference type="NCBI Taxonomy" id="6293"/>
    <lineage>
        <taxon>Eukaryota</taxon>
        <taxon>Metazoa</taxon>
        <taxon>Ecdysozoa</taxon>
        <taxon>Nematoda</taxon>
        <taxon>Chromadorea</taxon>
        <taxon>Rhabditida</taxon>
        <taxon>Spirurina</taxon>
        <taxon>Spiruromorpha</taxon>
        <taxon>Filarioidea</taxon>
        <taxon>Onchocercidae</taxon>
        <taxon>Wuchereria</taxon>
    </lineage>
</organism>
<accession>J9E4H7</accession>
<feature type="compositionally biased region" description="Polar residues" evidence="1">
    <location>
        <begin position="32"/>
        <end position="46"/>
    </location>
</feature>
<evidence type="ECO:0000313" key="2">
    <source>
        <dbReference type="EMBL" id="EJW71872.1"/>
    </source>
</evidence>
<dbReference type="Proteomes" id="UP000004810">
    <property type="component" value="Unassembled WGS sequence"/>
</dbReference>
<gene>
    <name evidence="2" type="ORF">WUBG_17220</name>
</gene>
<name>J9E4H7_WUCBA</name>
<dbReference type="EMBL" id="ADBV01017496">
    <property type="protein sequence ID" value="EJW71872.1"/>
    <property type="molecule type" value="Genomic_DNA"/>
</dbReference>
<dbReference type="AlphaFoldDB" id="J9E4H7"/>
<protein>
    <submittedName>
        <fullName evidence="2">Uncharacterized protein</fullName>
    </submittedName>
</protein>